<dbReference type="STRING" id="100787.A0A0G4KUP9"/>
<keyword evidence="5" id="KW-0963">Cytoplasm</keyword>
<feature type="compositionally biased region" description="Low complexity" evidence="13">
    <location>
        <begin position="829"/>
        <end position="855"/>
    </location>
</feature>
<dbReference type="GO" id="GO:0016567">
    <property type="term" value="P:protein ubiquitination"/>
    <property type="evidence" value="ECO:0007669"/>
    <property type="project" value="TreeGrafter"/>
</dbReference>
<evidence type="ECO:0000259" key="14">
    <source>
        <dbReference type="PROSITE" id="PS50089"/>
    </source>
</evidence>
<evidence type="ECO:0000313" key="17">
    <source>
        <dbReference type="EMBL" id="CRK13396.1"/>
    </source>
</evidence>
<comment type="pathway">
    <text evidence="3">Protein modification; protein ubiquitination.</text>
</comment>
<dbReference type="GO" id="GO:0072344">
    <property type="term" value="P:rescue of stalled ribosome"/>
    <property type="evidence" value="ECO:0007669"/>
    <property type="project" value="InterPro"/>
</dbReference>
<evidence type="ECO:0000256" key="1">
    <source>
        <dbReference type="ARBA" id="ARBA00000900"/>
    </source>
</evidence>
<dbReference type="EMBL" id="CVQH01004558">
    <property type="protein sequence ID" value="CRK13396.1"/>
    <property type="molecule type" value="Genomic_DNA"/>
</dbReference>
<evidence type="ECO:0000256" key="7">
    <source>
        <dbReference type="ARBA" id="ARBA00022679"/>
    </source>
</evidence>
<accession>A0A0G4KUP9</accession>
<dbReference type="SMART" id="SM00355">
    <property type="entry name" value="ZnF_C2H2"/>
    <property type="match status" value="4"/>
</dbReference>
<dbReference type="InterPro" id="IPR013087">
    <property type="entry name" value="Znf_C2H2_type"/>
</dbReference>
<evidence type="ECO:0000256" key="13">
    <source>
        <dbReference type="SAM" id="MobiDB-lite"/>
    </source>
</evidence>
<feature type="compositionally biased region" description="Basic residues" evidence="13">
    <location>
        <begin position="975"/>
        <end position="985"/>
    </location>
</feature>
<dbReference type="InterPro" id="IPR001841">
    <property type="entry name" value="Znf_RING"/>
</dbReference>
<dbReference type="GO" id="GO:0008270">
    <property type="term" value="F:zinc ion binding"/>
    <property type="evidence" value="ECO:0007669"/>
    <property type="project" value="UniProtKB-KW"/>
</dbReference>
<evidence type="ECO:0000256" key="5">
    <source>
        <dbReference type="ARBA" id="ARBA00022490"/>
    </source>
</evidence>
<feature type="compositionally biased region" description="Basic and acidic residues" evidence="13">
    <location>
        <begin position="76"/>
        <end position="97"/>
    </location>
</feature>
<evidence type="ECO:0000256" key="2">
    <source>
        <dbReference type="ARBA" id="ARBA00004496"/>
    </source>
</evidence>
<comment type="catalytic activity">
    <reaction evidence="1">
        <text>S-ubiquitinyl-[E2 ubiquitin-conjugating enzyme]-L-cysteine + [acceptor protein]-L-lysine = [E2 ubiquitin-conjugating enzyme]-L-cysteine + N(6)-ubiquitinyl-[acceptor protein]-L-lysine.</text>
        <dbReference type="EC" id="2.3.2.27"/>
    </reaction>
</comment>
<feature type="compositionally biased region" description="Basic and acidic residues" evidence="13">
    <location>
        <begin position="564"/>
        <end position="589"/>
    </location>
</feature>
<dbReference type="PROSITE" id="PS51925">
    <property type="entry name" value="SWIB_MDM2"/>
    <property type="match status" value="1"/>
</dbReference>
<keyword evidence="9 12" id="KW-0863">Zinc-finger</keyword>
<evidence type="ECO:0000256" key="4">
    <source>
        <dbReference type="ARBA" id="ARBA00012483"/>
    </source>
</evidence>
<dbReference type="Pfam" id="PF08766">
    <property type="entry name" value="DEK_C"/>
    <property type="match status" value="1"/>
</dbReference>
<dbReference type="InterPro" id="IPR044288">
    <property type="entry name" value="ZNF598/HEL2"/>
</dbReference>
<feature type="compositionally biased region" description="Low complexity" evidence="13">
    <location>
        <begin position="947"/>
        <end position="960"/>
    </location>
</feature>
<evidence type="ECO:0000259" key="15">
    <source>
        <dbReference type="PROSITE" id="PS51925"/>
    </source>
</evidence>
<dbReference type="InterPro" id="IPR057634">
    <property type="entry name" value="PAH_ZNF598/HEL2"/>
</dbReference>
<dbReference type="InterPro" id="IPR041888">
    <property type="entry name" value="RING-HC_ZNF598/HEL2"/>
</dbReference>
<dbReference type="InterPro" id="IPR019835">
    <property type="entry name" value="SWIB_domain"/>
</dbReference>
<feature type="region of interest" description="Disordered" evidence="13">
    <location>
        <begin position="563"/>
        <end position="601"/>
    </location>
</feature>
<feature type="domain" description="DEK-C" evidence="16">
    <location>
        <begin position="7"/>
        <end position="63"/>
    </location>
</feature>
<feature type="region of interest" description="Disordered" evidence="13">
    <location>
        <begin position="67"/>
        <end position="189"/>
    </location>
</feature>
<dbReference type="SUPFAM" id="SSF47592">
    <property type="entry name" value="SWIB/MDM2 domain"/>
    <property type="match status" value="1"/>
</dbReference>
<dbReference type="AlphaFoldDB" id="A0A0G4KUP9"/>
<feature type="compositionally biased region" description="Basic residues" evidence="13">
    <location>
        <begin position="149"/>
        <end position="161"/>
    </location>
</feature>
<keyword evidence="18" id="KW-1185">Reference proteome</keyword>
<feature type="region of interest" description="Disordered" evidence="13">
    <location>
        <begin position="262"/>
        <end position="282"/>
    </location>
</feature>
<feature type="region of interest" description="Disordered" evidence="13">
    <location>
        <begin position="877"/>
        <end position="916"/>
    </location>
</feature>
<reference evidence="17 18" key="1">
    <citation type="submission" date="2015-05" db="EMBL/GenBank/DDBJ databases">
        <authorList>
            <person name="Wang D.B."/>
            <person name="Wang M."/>
        </authorList>
    </citation>
    <scope>NUCLEOTIDE SEQUENCE [LARGE SCALE GENOMIC DNA]</scope>
    <source>
        <strain evidence="17">VL1</strain>
    </source>
</reference>
<comment type="similarity">
    <text evidence="11">Belongs to the ZNF598/HEL2 family.</text>
</comment>
<evidence type="ECO:0000259" key="16">
    <source>
        <dbReference type="PROSITE" id="PS51998"/>
    </source>
</evidence>
<evidence type="ECO:0000256" key="3">
    <source>
        <dbReference type="ARBA" id="ARBA00004906"/>
    </source>
</evidence>
<dbReference type="SUPFAM" id="SSF57850">
    <property type="entry name" value="RING/U-box"/>
    <property type="match status" value="1"/>
</dbReference>
<dbReference type="InterPro" id="IPR013083">
    <property type="entry name" value="Znf_RING/FYVE/PHD"/>
</dbReference>
<dbReference type="Pfam" id="PF02201">
    <property type="entry name" value="SWIB"/>
    <property type="match status" value="1"/>
</dbReference>
<feature type="region of interest" description="Disordered" evidence="13">
    <location>
        <begin position="625"/>
        <end position="672"/>
    </location>
</feature>
<name>A0A0G4KUP9_VERLO</name>
<evidence type="ECO:0000313" key="18">
    <source>
        <dbReference type="Proteomes" id="UP000044602"/>
    </source>
</evidence>
<gene>
    <name evidence="17" type="ORF">BN1708_010794</name>
</gene>
<dbReference type="SUPFAM" id="SSF109715">
    <property type="entry name" value="DEK C-terminal domain"/>
    <property type="match status" value="1"/>
</dbReference>
<dbReference type="CDD" id="cd10567">
    <property type="entry name" value="SWIB-MDM2_like"/>
    <property type="match status" value="1"/>
</dbReference>
<dbReference type="PROSITE" id="PS50089">
    <property type="entry name" value="ZF_RING_2"/>
    <property type="match status" value="1"/>
</dbReference>
<dbReference type="InterPro" id="IPR014876">
    <property type="entry name" value="DEK_C"/>
</dbReference>
<keyword evidence="10" id="KW-0862">Zinc</keyword>
<dbReference type="GO" id="GO:0005737">
    <property type="term" value="C:cytoplasm"/>
    <property type="evidence" value="ECO:0007669"/>
    <property type="project" value="UniProtKB-SubCell"/>
</dbReference>
<dbReference type="PROSITE" id="PS51998">
    <property type="entry name" value="DEK_C"/>
    <property type="match status" value="1"/>
</dbReference>
<feature type="compositionally biased region" description="Low complexity" evidence="13">
    <location>
        <begin position="631"/>
        <end position="662"/>
    </location>
</feature>
<dbReference type="EC" id="2.3.2.27" evidence="4"/>
<comment type="subcellular location">
    <subcellularLocation>
        <location evidence="2">Cytoplasm</location>
    </subcellularLocation>
</comment>
<protein>
    <recommendedName>
        <fullName evidence="4">RING-type E3 ubiquitin transferase</fullName>
        <ecNumber evidence="4">2.3.2.27</ecNumber>
    </recommendedName>
</protein>
<dbReference type="Pfam" id="PF23230">
    <property type="entry name" value="zf-C2H2_13"/>
    <property type="match status" value="1"/>
</dbReference>
<feature type="domain" description="RING-type" evidence="14">
    <location>
        <begin position="289"/>
        <end position="329"/>
    </location>
</feature>
<dbReference type="CDD" id="cd16615">
    <property type="entry name" value="RING-HC_ZNF598"/>
    <property type="match status" value="1"/>
</dbReference>
<dbReference type="SMART" id="SM00151">
    <property type="entry name" value="SWIB"/>
    <property type="match status" value="1"/>
</dbReference>
<evidence type="ECO:0000256" key="12">
    <source>
        <dbReference type="PROSITE-ProRule" id="PRU00175"/>
    </source>
</evidence>
<evidence type="ECO:0000256" key="10">
    <source>
        <dbReference type="ARBA" id="ARBA00022833"/>
    </source>
</evidence>
<keyword evidence="7" id="KW-0808">Transferase</keyword>
<dbReference type="Gene3D" id="3.30.40.10">
    <property type="entry name" value="Zinc/RING finger domain, C3HC4 (zinc finger)"/>
    <property type="match status" value="1"/>
</dbReference>
<proteinExistence type="inferred from homology"/>
<dbReference type="Pfam" id="PF23202">
    <property type="entry name" value="PAH_ZNF598"/>
    <property type="match status" value="1"/>
</dbReference>
<evidence type="ECO:0000256" key="9">
    <source>
        <dbReference type="ARBA" id="ARBA00022771"/>
    </source>
</evidence>
<evidence type="ECO:0000256" key="6">
    <source>
        <dbReference type="ARBA" id="ARBA00022553"/>
    </source>
</evidence>
<organism evidence="17 18">
    <name type="scientific">Verticillium longisporum</name>
    <name type="common">Verticillium dahliae var. longisporum</name>
    <dbReference type="NCBI Taxonomy" id="100787"/>
    <lineage>
        <taxon>Eukaryota</taxon>
        <taxon>Fungi</taxon>
        <taxon>Dikarya</taxon>
        <taxon>Ascomycota</taxon>
        <taxon>Pezizomycotina</taxon>
        <taxon>Sordariomycetes</taxon>
        <taxon>Hypocreomycetidae</taxon>
        <taxon>Glomerellales</taxon>
        <taxon>Plectosphaerellaceae</taxon>
        <taxon>Verticillium</taxon>
    </lineage>
</organism>
<feature type="domain" description="DM2" evidence="15">
    <location>
        <begin position="186"/>
        <end position="263"/>
    </location>
</feature>
<dbReference type="Proteomes" id="UP000044602">
    <property type="component" value="Unassembled WGS sequence"/>
</dbReference>
<dbReference type="PANTHER" id="PTHR22938">
    <property type="entry name" value="ZINC FINGER PROTEIN 598"/>
    <property type="match status" value="1"/>
</dbReference>
<sequence length="991" mass="107965">MASPLSPGDEVQYTAIIDTILATADLTTITRKKIRAGLERALGGKDLSDQKDAIKALIEQRFDHFTASEQAEEADTQVKTEVSPHDSDPQYGYHDEAAGSDGEGEPAPARKKQKREASSEDADAKLAAQLQAQENSMARGRATRGASVPKKRKAPKKKSSNKVKTGDDSDVDGSDGAAPKRKPGGGFQKPFNLSYPLAELLKEPQLSRPQVVKKLWEHIKGNNLQDPSNKRQIICDAPMEAVFKLPKVDMFQMNKLIGSHLYPGNAPPPTSDGKAAEGVPSTSDGDEVCFICADPIKFHSIAPCNHKTCHICGLRMRALYKTTDCPHCRTAAPFVIFTEDPLKRYEEYTDSDITSLDNNIGIKYASEEIVGDTVVLLRYNCPADDCLFAGLGWPDLHRHVRSAHQRKMCDLCTRNKKVFTHEHELFADKELEKHMRHGDDKPGALDQTGFKGHPLCGFCGQRFYDDDRLYDHCREKHERCFICDRRDSRHPHYYLNYQALEQHFSKDHYPCLDRECQERKFVVFESELDLKAHQLSEHGNTLSKDVRRDARIVDMAGFDFRPAYQEERRGGGANRREGRAGRGRGRDPNAEPLPQSSAQPMRRDEIAYQRQLAIHSAQSVSNRTFGGQLSAAPPAATATRQTGATARPANAASSASQHQSEAPDALGQLTMDPATATPADRARMARHSSVIERASNLLGQDQAKMNTFRQHISSYRQNKMTAPQLIDAFFSLFVDTSSNALGTLVREVADLFEDQTKARGIQKAWQDWRAINEDYPSLPGLGGMQGATTSSSGWASAATASAVMPSAAPSQNQKHSNRVLRLKNSTRRASAGGISSGPTPSTSTAATSWSAAPVSRAPPFSNAFPSLAAAAATPASSTSSASASRPSWIGPNNHAQGNTKAKARVGNTPDNFPALPAAAKPQTTIFGYGTGRGVRRDFGVTRDTGFSWGSGAEGSADASANPSEREDEGGESAGGKKKKGNKGKKVLVQWG</sequence>
<feature type="region of interest" description="Disordered" evidence="13">
    <location>
        <begin position="942"/>
        <end position="991"/>
    </location>
</feature>
<evidence type="ECO:0000256" key="8">
    <source>
        <dbReference type="ARBA" id="ARBA00022723"/>
    </source>
</evidence>
<dbReference type="PANTHER" id="PTHR22938:SF0">
    <property type="entry name" value="E3 UBIQUITIN-PROTEIN LIGASE ZNF598"/>
    <property type="match status" value="1"/>
</dbReference>
<dbReference type="GO" id="GO:0043022">
    <property type="term" value="F:ribosome binding"/>
    <property type="evidence" value="ECO:0007669"/>
    <property type="project" value="TreeGrafter"/>
</dbReference>
<dbReference type="Gene3D" id="1.10.245.10">
    <property type="entry name" value="SWIB/MDM2 domain"/>
    <property type="match status" value="1"/>
</dbReference>
<dbReference type="InterPro" id="IPR036885">
    <property type="entry name" value="SWIB_MDM2_dom_sf"/>
</dbReference>
<keyword evidence="8" id="KW-0479">Metal-binding</keyword>
<dbReference type="InterPro" id="IPR003121">
    <property type="entry name" value="SWIB_MDM2_domain"/>
</dbReference>
<feature type="region of interest" description="Disordered" evidence="13">
    <location>
        <begin position="824"/>
        <end position="855"/>
    </location>
</feature>
<evidence type="ECO:0000256" key="11">
    <source>
        <dbReference type="ARBA" id="ARBA00035113"/>
    </source>
</evidence>
<feature type="compositionally biased region" description="Basic and acidic residues" evidence="13">
    <location>
        <begin position="115"/>
        <end position="124"/>
    </location>
</feature>
<dbReference type="Pfam" id="PF25447">
    <property type="entry name" value="RING_ZNF598"/>
    <property type="match status" value="1"/>
</dbReference>
<feature type="compositionally biased region" description="Low complexity" evidence="13">
    <location>
        <begin position="877"/>
        <end position="887"/>
    </location>
</feature>
<dbReference type="InterPro" id="IPR056437">
    <property type="entry name" value="Znf-C2H2_ZNF598/HEL2"/>
</dbReference>
<dbReference type="GO" id="GO:0061630">
    <property type="term" value="F:ubiquitin protein ligase activity"/>
    <property type="evidence" value="ECO:0007669"/>
    <property type="project" value="UniProtKB-EC"/>
</dbReference>
<keyword evidence="6" id="KW-0597">Phosphoprotein</keyword>
<dbReference type="PROSITE" id="PS00028">
    <property type="entry name" value="ZINC_FINGER_C2H2_1"/>
    <property type="match status" value="1"/>
</dbReference>
<dbReference type="Gene3D" id="1.10.10.60">
    <property type="entry name" value="Homeodomain-like"/>
    <property type="match status" value="1"/>
</dbReference>